<dbReference type="EMBL" id="JABTCF010000006">
    <property type="protein sequence ID" value="MBD0778464.1"/>
    <property type="molecule type" value="Genomic_DNA"/>
</dbReference>
<dbReference type="NCBIfam" id="TIGR00131">
    <property type="entry name" value="gal_kin"/>
    <property type="match status" value="1"/>
</dbReference>
<dbReference type="InterPro" id="IPR019741">
    <property type="entry name" value="Galactokinase_CS"/>
</dbReference>
<dbReference type="PANTHER" id="PTHR10457">
    <property type="entry name" value="MEVALONATE KINASE/GALACTOKINASE"/>
    <property type="match status" value="1"/>
</dbReference>
<reference evidence="10" key="1">
    <citation type="submission" date="2020-05" db="EMBL/GenBank/DDBJ databases">
        <title>The draft genome sequence of Maribacter sp. ANRC-HE7.</title>
        <authorList>
            <person name="Mu L."/>
        </authorList>
    </citation>
    <scope>NUCLEOTIDE SEQUENCE</scope>
    <source>
        <strain evidence="10">ANRC-HE7</strain>
    </source>
</reference>
<evidence type="ECO:0000259" key="8">
    <source>
        <dbReference type="Pfam" id="PF08544"/>
    </source>
</evidence>
<dbReference type="Pfam" id="PF00288">
    <property type="entry name" value="GHMP_kinases_N"/>
    <property type="match status" value="1"/>
</dbReference>
<comment type="caution">
    <text evidence="10">The sequence shown here is derived from an EMBL/GenBank/DDBJ whole genome shotgun (WGS) entry which is preliminary data.</text>
</comment>
<evidence type="ECO:0000256" key="4">
    <source>
        <dbReference type="ARBA" id="ARBA00022840"/>
    </source>
</evidence>
<keyword evidence="5" id="KW-0119">Carbohydrate metabolism</keyword>
<feature type="domain" description="Galactokinase N-terminal" evidence="9">
    <location>
        <begin position="3"/>
        <end position="45"/>
    </location>
</feature>
<keyword evidence="10" id="KW-0808">Transferase</keyword>
<dbReference type="SUPFAM" id="SSF54211">
    <property type="entry name" value="Ribosomal protein S5 domain 2-like"/>
    <property type="match status" value="1"/>
</dbReference>
<dbReference type="Pfam" id="PF08544">
    <property type="entry name" value="GHMP_kinases_C"/>
    <property type="match status" value="1"/>
</dbReference>
<dbReference type="SUPFAM" id="SSF55060">
    <property type="entry name" value="GHMP Kinase, C-terminal domain"/>
    <property type="match status" value="1"/>
</dbReference>
<evidence type="ECO:0000259" key="9">
    <source>
        <dbReference type="Pfam" id="PF10509"/>
    </source>
</evidence>
<dbReference type="Proteomes" id="UP001166021">
    <property type="component" value="Unassembled WGS sequence"/>
</dbReference>
<dbReference type="InterPro" id="IPR006206">
    <property type="entry name" value="Mevalonate/galactokinase"/>
</dbReference>
<evidence type="ECO:0000259" key="7">
    <source>
        <dbReference type="Pfam" id="PF00288"/>
    </source>
</evidence>
<keyword evidence="2" id="KW-0547">Nucleotide-binding</keyword>
<evidence type="ECO:0000256" key="3">
    <source>
        <dbReference type="ARBA" id="ARBA00022777"/>
    </source>
</evidence>
<dbReference type="RefSeq" id="WP_188243943.1">
    <property type="nucleotide sequence ID" value="NZ_JABTCF010000006.1"/>
</dbReference>
<comment type="similarity">
    <text evidence="1">Belongs to the GHMP kinase family. GalK subfamily.</text>
</comment>
<keyword evidence="3" id="KW-0418">Kinase</keyword>
<dbReference type="Gene3D" id="3.30.70.890">
    <property type="entry name" value="GHMP kinase, C-terminal domain"/>
    <property type="match status" value="1"/>
</dbReference>
<dbReference type="InterPro" id="IPR013750">
    <property type="entry name" value="GHMP_kinase_C_dom"/>
</dbReference>
<feature type="domain" description="GHMP kinase N-terminal" evidence="7">
    <location>
        <begin position="82"/>
        <end position="169"/>
    </location>
</feature>
<dbReference type="Pfam" id="PF10509">
    <property type="entry name" value="GalKase_gal_bdg"/>
    <property type="match status" value="1"/>
</dbReference>
<dbReference type="PANTHER" id="PTHR10457:SF7">
    <property type="entry name" value="GALACTOKINASE-RELATED"/>
    <property type="match status" value="1"/>
</dbReference>
<accession>A0ABR7V0U8</accession>
<evidence type="ECO:0000256" key="5">
    <source>
        <dbReference type="ARBA" id="ARBA00023144"/>
    </source>
</evidence>
<gene>
    <name evidence="10" type="primary">galK</name>
    <name evidence="10" type="ORF">HPE56_11720</name>
</gene>
<dbReference type="PROSITE" id="PS00106">
    <property type="entry name" value="GALACTOKINASE"/>
    <property type="match status" value="1"/>
</dbReference>
<evidence type="ECO:0000256" key="6">
    <source>
        <dbReference type="NCBIfam" id="TIGR00131"/>
    </source>
</evidence>
<name>A0ABR7V0U8_9FLAO</name>
<dbReference type="PRINTS" id="PR00473">
    <property type="entry name" value="GALCTOKINASE"/>
</dbReference>
<keyword evidence="11" id="KW-1185">Reference proteome</keyword>
<proteinExistence type="inferred from homology"/>
<evidence type="ECO:0000313" key="11">
    <source>
        <dbReference type="Proteomes" id="UP001166021"/>
    </source>
</evidence>
<dbReference type="InterPro" id="IPR006204">
    <property type="entry name" value="GHMP_kinase_N_dom"/>
</dbReference>
<dbReference type="InterPro" id="IPR019539">
    <property type="entry name" value="GalKase_N"/>
</dbReference>
<evidence type="ECO:0000313" key="10">
    <source>
        <dbReference type="EMBL" id="MBD0778464.1"/>
    </source>
</evidence>
<keyword evidence="5" id="KW-0299">Galactose metabolism</keyword>
<dbReference type="GO" id="GO:0004335">
    <property type="term" value="F:galactokinase activity"/>
    <property type="evidence" value="ECO:0007669"/>
    <property type="project" value="UniProtKB-EC"/>
</dbReference>
<dbReference type="InterPro" id="IPR014721">
    <property type="entry name" value="Ribsml_uS5_D2-typ_fold_subgr"/>
</dbReference>
<dbReference type="PIRSF" id="PIRSF000530">
    <property type="entry name" value="Galactokinase"/>
    <property type="match status" value="1"/>
</dbReference>
<dbReference type="InterPro" id="IPR020568">
    <property type="entry name" value="Ribosomal_Su5_D2-typ_SF"/>
</dbReference>
<dbReference type="Gene3D" id="3.30.230.10">
    <property type="match status" value="1"/>
</dbReference>
<protein>
    <recommendedName>
        <fullName evidence="6">Galactokinase</fullName>
        <ecNumber evidence="6">2.7.1.6</ecNumber>
    </recommendedName>
</protein>
<dbReference type="EC" id="2.7.1.6" evidence="6"/>
<keyword evidence="4" id="KW-0067">ATP-binding</keyword>
<dbReference type="InterPro" id="IPR000705">
    <property type="entry name" value="Galactokinase"/>
</dbReference>
<feature type="domain" description="GHMP kinase C-terminal" evidence="8">
    <location>
        <begin position="272"/>
        <end position="354"/>
    </location>
</feature>
<evidence type="ECO:0000256" key="1">
    <source>
        <dbReference type="ARBA" id="ARBA00006566"/>
    </source>
</evidence>
<dbReference type="PRINTS" id="PR00959">
    <property type="entry name" value="MEVGALKINASE"/>
</dbReference>
<evidence type="ECO:0000256" key="2">
    <source>
        <dbReference type="ARBA" id="ARBA00022741"/>
    </source>
</evidence>
<organism evidence="10 11">
    <name type="scientific">Maribacter aquimaris</name>
    <dbReference type="NCBI Taxonomy" id="2737171"/>
    <lineage>
        <taxon>Bacteria</taxon>
        <taxon>Pseudomonadati</taxon>
        <taxon>Bacteroidota</taxon>
        <taxon>Flavobacteriia</taxon>
        <taxon>Flavobacteriales</taxon>
        <taxon>Flavobacteriaceae</taxon>
        <taxon>Maribacter</taxon>
    </lineage>
</organism>
<sequence>MQFLDHFKPELTIESPGRINIIGEHTDYNMGFVLPTAIEKKITFQFQKNGSDKTCHVYSKGYDTGFELSLDAIAISKVEWENYILGVLNEISKRTDKLRGFDCVLESHVPIGSGVSSSAALECGLAFGLNEMFDLGLSRMDIVELSQAAEHTYAGTKCGIMDQFASVMSKEGHVILLDCESLEYSYIPIHIQPYKILLLNTNVSHNLASGEYNKRRAQCEAGVTALQKRHPEVKSLRNASMEMLDAVKDTIDTTVYERCAYVIQEKTRVLEAVEALKANNLKRVGELLYETHDGLSHLYEVSCPELDFLVEFSKNNDAVLGARMMGGGFGGCTINLIHEDAIEDFVAAAAKAYEQAYNLKLTWFEASPSQGTSILK</sequence>
<dbReference type="InterPro" id="IPR036554">
    <property type="entry name" value="GHMP_kinase_C_sf"/>
</dbReference>